<proteinExistence type="predicted"/>
<evidence type="ECO:0000313" key="2">
    <source>
        <dbReference type="Proteomes" id="UP000192906"/>
    </source>
</evidence>
<name>A0A1X7F2A7_9BACT</name>
<reference evidence="2" key="1">
    <citation type="submission" date="2017-04" db="EMBL/GenBank/DDBJ databases">
        <authorList>
            <person name="Varghese N."/>
            <person name="Submissions S."/>
        </authorList>
    </citation>
    <scope>NUCLEOTIDE SEQUENCE [LARGE SCALE GENOMIC DNA]</scope>
    <source>
        <strain evidence="2">K3S</strain>
    </source>
</reference>
<dbReference type="Proteomes" id="UP000192906">
    <property type="component" value="Unassembled WGS sequence"/>
</dbReference>
<evidence type="ECO:0008006" key="3">
    <source>
        <dbReference type="Google" id="ProtNLM"/>
    </source>
</evidence>
<keyword evidence="2" id="KW-1185">Reference proteome</keyword>
<protein>
    <recommendedName>
        <fullName evidence="3">Methyl-accepting chemotaxis protein</fullName>
    </recommendedName>
</protein>
<organism evidence="1 2">
    <name type="scientific">Desulfovibrio gilichinskyi</name>
    <dbReference type="NCBI Taxonomy" id="1519643"/>
    <lineage>
        <taxon>Bacteria</taxon>
        <taxon>Pseudomonadati</taxon>
        <taxon>Thermodesulfobacteriota</taxon>
        <taxon>Desulfovibrionia</taxon>
        <taxon>Desulfovibrionales</taxon>
        <taxon>Desulfovibrionaceae</taxon>
        <taxon>Desulfovibrio</taxon>
    </lineage>
</organism>
<evidence type="ECO:0000313" key="1">
    <source>
        <dbReference type="EMBL" id="SMF44171.1"/>
    </source>
</evidence>
<dbReference type="InterPro" id="IPR025503">
    <property type="entry name" value="DUF4391"/>
</dbReference>
<dbReference type="STRING" id="1519643.SAMN06295933_3575"/>
<dbReference type="OrthoDB" id="9805811at2"/>
<dbReference type="Pfam" id="PF14335">
    <property type="entry name" value="DUF4391"/>
    <property type="match status" value="1"/>
</dbReference>
<sequence>MAFLYNFPKQTFFGSPLPKSKIYKLAGVSSKVQKMFVREVEKITWSYKLAPETINLPASESVQEIQIFTVALRTEKLNYEVLETIDKAIPSPLFFFLGYGNKSKYVAAYKRPSEVDRSKWVVSGYSETEWINDGSERKEFPVVLNMGALYHALLKNIIPLPARKNEPINKLFLRMDQLRSIKRDASKLESRIRKEKQFNRKVELNSELKVLEQQIRGLE</sequence>
<dbReference type="AlphaFoldDB" id="A0A1X7F2A7"/>
<accession>A0A1X7F2A7</accession>
<dbReference type="RefSeq" id="WP_085104748.1">
    <property type="nucleotide sequence ID" value="NZ_FWZU01000009.1"/>
</dbReference>
<dbReference type="EMBL" id="FWZU01000009">
    <property type="protein sequence ID" value="SMF44171.1"/>
    <property type="molecule type" value="Genomic_DNA"/>
</dbReference>
<gene>
    <name evidence="1" type="ORF">SAMN06295933_3575</name>
</gene>